<dbReference type="GO" id="GO:1902201">
    <property type="term" value="P:negative regulation of bacterial-type flagellum-dependent cell motility"/>
    <property type="evidence" value="ECO:0007669"/>
    <property type="project" value="TreeGrafter"/>
</dbReference>
<reference evidence="3 4" key="1">
    <citation type="submission" date="2011-08" db="EMBL/GenBank/DDBJ databases">
        <title>The Genome Sequence of Eubacteriaceae bacterium ACC19a.</title>
        <authorList>
            <consortium name="The Broad Institute Genome Sequencing Platform"/>
            <person name="Earl A."/>
            <person name="Ward D."/>
            <person name="Feldgarden M."/>
            <person name="Gevers D."/>
            <person name="Sizova M."/>
            <person name="Hazen A."/>
            <person name="Epstein S."/>
            <person name="Young S.K."/>
            <person name="Zeng Q."/>
            <person name="Gargeya S."/>
            <person name="Fitzgerald M."/>
            <person name="Haas B."/>
            <person name="Abouelleil A."/>
            <person name="Alvarado L."/>
            <person name="Arachchi H.M."/>
            <person name="Berlin A."/>
            <person name="Brown A."/>
            <person name="Chapman S.B."/>
            <person name="Chen Z."/>
            <person name="Dunbar C."/>
            <person name="Freedman E."/>
            <person name="Gearin G."/>
            <person name="Gellesch M."/>
            <person name="Goldberg J."/>
            <person name="Griggs A."/>
            <person name="Gujja S."/>
            <person name="Heiman D."/>
            <person name="Howarth C."/>
            <person name="Larson L."/>
            <person name="Lui A."/>
            <person name="MacDonald P.J.P."/>
            <person name="Montmayeur A."/>
            <person name="Murphy C."/>
            <person name="Neiman D."/>
            <person name="Pearson M."/>
            <person name="Priest M."/>
            <person name="Roberts A."/>
            <person name="Saif S."/>
            <person name="Shea T."/>
            <person name="Shenoy N."/>
            <person name="Sisk P."/>
            <person name="Stolte C."/>
            <person name="Sykes S."/>
            <person name="Wortman J."/>
            <person name="Nusbaum C."/>
            <person name="Birren B."/>
        </authorList>
    </citation>
    <scope>NUCLEOTIDE SEQUENCE [LARGE SCALE GENOMIC DNA]</scope>
    <source>
        <strain evidence="3 4">ACC19a</strain>
    </source>
</reference>
<dbReference type="PANTHER" id="PTHR45138">
    <property type="entry name" value="REGULATORY COMPONENTS OF SENSORY TRANSDUCTION SYSTEM"/>
    <property type="match status" value="1"/>
</dbReference>
<dbReference type="EMBL" id="AFZE01000010">
    <property type="protein sequence ID" value="EHL15606.1"/>
    <property type="molecule type" value="Genomic_DNA"/>
</dbReference>
<organism evidence="3 4">
    <name type="scientific">Peptoanaerobacter stomatis</name>
    <dbReference type="NCBI Taxonomy" id="796937"/>
    <lineage>
        <taxon>Bacteria</taxon>
        <taxon>Bacillati</taxon>
        <taxon>Bacillota</taxon>
        <taxon>Clostridia</taxon>
        <taxon>Peptostreptococcales</taxon>
        <taxon>Filifactoraceae</taxon>
        <taxon>Peptoanaerobacter</taxon>
    </lineage>
</organism>
<feature type="transmembrane region" description="Helical" evidence="1">
    <location>
        <begin position="109"/>
        <end position="126"/>
    </location>
</feature>
<dbReference type="CDD" id="cd01949">
    <property type="entry name" value="GGDEF"/>
    <property type="match status" value="1"/>
</dbReference>
<name>G9WZX4_9FIRM</name>
<dbReference type="AlphaFoldDB" id="G9WZX4"/>
<dbReference type="InterPro" id="IPR043128">
    <property type="entry name" value="Rev_trsase/Diguanyl_cyclase"/>
</dbReference>
<keyword evidence="1" id="KW-0472">Membrane</keyword>
<keyword evidence="1" id="KW-0812">Transmembrane</keyword>
<proteinExistence type="predicted"/>
<dbReference type="HOGENOM" id="CLU_000445_11_1_9"/>
<dbReference type="InterPro" id="IPR029787">
    <property type="entry name" value="Nucleotide_cyclase"/>
</dbReference>
<gene>
    <name evidence="3" type="ORF">HMPREF9629_01730</name>
</gene>
<dbReference type="GO" id="GO:0005886">
    <property type="term" value="C:plasma membrane"/>
    <property type="evidence" value="ECO:0007669"/>
    <property type="project" value="TreeGrafter"/>
</dbReference>
<feature type="transmembrane region" description="Helical" evidence="1">
    <location>
        <begin position="88"/>
        <end position="104"/>
    </location>
</feature>
<evidence type="ECO:0000313" key="3">
    <source>
        <dbReference type="EMBL" id="EHL15606.1"/>
    </source>
</evidence>
<keyword evidence="1" id="KW-1133">Transmembrane helix</keyword>
<feature type="domain" description="GGDEF" evidence="2">
    <location>
        <begin position="217"/>
        <end position="353"/>
    </location>
</feature>
<dbReference type="RefSeq" id="WP_009525959.1">
    <property type="nucleotide sequence ID" value="NZ_JH414559.1"/>
</dbReference>
<evidence type="ECO:0000313" key="4">
    <source>
        <dbReference type="Proteomes" id="UP000006437"/>
    </source>
</evidence>
<feature type="transmembrane region" description="Helical" evidence="1">
    <location>
        <begin position="12"/>
        <end position="33"/>
    </location>
</feature>
<dbReference type="InterPro" id="IPR000160">
    <property type="entry name" value="GGDEF_dom"/>
</dbReference>
<dbReference type="Pfam" id="PF00990">
    <property type="entry name" value="GGDEF"/>
    <property type="match status" value="1"/>
</dbReference>
<dbReference type="Proteomes" id="UP000006437">
    <property type="component" value="Unassembled WGS sequence"/>
</dbReference>
<feature type="transmembrane region" description="Helical" evidence="1">
    <location>
        <begin position="39"/>
        <end position="57"/>
    </location>
</feature>
<sequence length="353" mass="41071">MINKNNSDRPTYFLLILFGFILNISFFFAFLSIGKYELVYLDFIGTIILLINIFYIFKNQRIAVLSSLIEGTVLCTVITYILGWEYSFQNWLIALCFLAITVPFPNRKIFYILAIIECVLYFILYFDVKLDFSNRNLTFLTVYFSLTNIIGLFGMILFAEKVLKWSANMEKAFFQDKFERMENIMYTDRLTQLYNRHKADDVLSNIDDNIPNFTDNEHFYIAFVDIDNFKKINDTYGHDIGDDLLVMISNILNKKTKSSDMIFRWGGEEFLMLFKTPKGQEKGLNDNIVYGILERIRLTVEKSSITINNKKINTTITLGAASSKESSNVKEMIKLADKKMYEGKNSGKNRVII</sequence>
<dbReference type="BioCyc" id="EBAC796937-HMP:GMGH-1738-MONOMER"/>
<feature type="transmembrane region" description="Helical" evidence="1">
    <location>
        <begin position="138"/>
        <end position="159"/>
    </location>
</feature>
<dbReference type="Gene3D" id="3.30.70.270">
    <property type="match status" value="1"/>
</dbReference>
<evidence type="ECO:0000256" key="1">
    <source>
        <dbReference type="SAM" id="Phobius"/>
    </source>
</evidence>
<dbReference type="PANTHER" id="PTHR45138:SF9">
    <property type="entry name" value="DIGUANYLATE CYCLASE DGCM-RELATED"/>
    <property type="match status" value="1"/>
</dbReference>
<dbReference type="SUPFAM" id="SSF55073">
    <property type="entry name" value="Nucleotide cyclase"/>
    <property type="match status" value="1"/>
</dbReference>
<dbReference type="PROSITE" id="PS50887">
    <property type="entry name" value="GGDEF"/>
    <property type="match status" value="1"/>
</dbReference>
<dbReference type="NCBIfam" id="TIGR00254">
    <property type="entry name" value="GGDEF"/>
    <property type="match status" value="1"/>
</dbReference>
<accession>G9WZX4</accession>
<dbReference type="GO" id="GO:0043709">
    <property type="term" value="P:cell adhesion involved in single-species biofilm formation"/>
    <property type="evidence" value="ECO:0007669"/>
    <property type="project" value="TreeGrafter"/>
</dbReference>
<dbReference type="SMART" id="SM00267">
    <property type="entry name" value="GGDEF"/>
    <property type="match status" value="1"/>
</dbReference>
<dbReference type="InterPro" id="IPR050469">
    <property type="entry name" value="Diguanylate_Cyclase"/>
</dbReference>
<evidence type="ECO:0000259" key="2">
    <source>
        <dbReference type="PROSITE" id="PS50887"/>
    </source>
</evidence>
<feature type="transmembrane region" description="Helical" evidence="1">
    <location>
        <begin position="62"/>
        <end position="82"/>
    </location>
</feature>
<protein>
    <recommendedName>
        <fullName evidence="2">GGDEF domain-containing protein</fullName>
    </recommendedName>
</protein>
<comment type="caution">
    <text evidence="3">The sequence shown here is derived from an EMBL/GenBank/DDBJ whole genome shotgun (WGS) entry which is preliminary data.</text>
</comment>
<dbReference type="GO" id="GO:0052621">
    <property type="term" value="F:diguanylate cyclase activity"/>
    <property type="evidence" value="ECO:0007669"/>
    <property type="project" value="TreeGrafter"/>
</dbReference>